<organism evidence="1 4">
    <name type="scientific">Ogataea haglerorum</name>
    <dbReference type="NCBI Taxonomy" id="1937702"/>
    <lineage>
        <taxon>Eukaryota</taxon>
        <taxon>Fungi</taxon>
        <taxon>Dikarya</taxon>
        <taxon>Ascomycota</taxon>
        <taxon>Saccharomycotina</taxon>
        <taxon>Pichiomycetes</taxon>
        <taxon>Pichiales</taxon>
        <taxon>Pichiaceae</taxon>
        <taxon>Ogataea</taxon>
    </lineage>
</organism>
<accession>A0AAN6I1J1</accession>
<dbReference type="Proteomes" id="UP000738402">
    <property type="component" value="Unassembled WGS sequence"/>
</dbReference>
<sequence>MIFFLRTAVRHKRHELVSCSLCGVDRSDEAHLTPTFFPVRGAIFQQPTNGLAALTQQTGHKNEVGLELQGPLGLASSPAKRIGNHVRANG</sequence>
<dbReference type="Proteomes" id="UP000697297">
    <property type="component" value="Unassembled WGS sequence"/>
</dbReference>
<comment type="caution">
    <text evidence="1">The sequence shown here is derived from an EMBL/GenBank/DDBJ whole genome shotgun (WGS) entry which is preliminary data.</text>
</comment>
<protein>
    <submittedName>
        <fullName evidence="1">Uncharacterized protein</fullName>
    </submittedName>
</protein>
<proteinExistence type="predicted"/>
<gene>
    <name evidence="1" type="ORF">KL933_002053</name>
    <name evidence="2" type="ORF">KL946_002647</name>
</gene>
<dbReference type="EMBL" id="JAHLUH010000005">
    <property type="protein sequence ID" value="KAG7727927.1"/>
    <property type="molecule type" value="Genomic_DNA"/>
</dbReference>
<evidence type="ECO:0000313" key="4">
    <source>
        <dbReference type="Proteomes" id="UP000738402"/>
    </source>
</evidence>
<evidence type="ECO:0000313" key="1">
    <source>
        <dbReference type="EMBL" id="KAG7727927.1"/>
    </source>
</evidence>
<dbReference type="AlphaFoldDB" id="A0AAN6I1J1"/>
<name>A0AAN6I1J1_9ASCO</name>
<dbReference type="EMBL" id="JAHLUN010000006">
    <property type="protein sequence ID" value="KAG7765590.1"/>
    <property type="molecule type" value="Genomic_DNA"/>
</dbReference>
<evidence type="ECO:0000313" key="2">
    <source>
        <dbReference type="EMBL" id="KAG7765590.1"/>
    </source>
</evidence>
<reference evidence="1 3" key="1">
    <citation type="journal article" date="2021" name="G3 (Bethesda)">
        <title>Genomic diversity, chromosomal rearrangements, and interspecies hybridization in the ogataea polymorpha species complex.</title>
        <authorList>
            <person name="Hanson S.J."/>
            <person name="Cinneide E.O."/>
            <person name="Salzberg L.I."/>
            <person name="Wolfe K.H."/>
            <person name="McGowan J."/>
            <person name="Fitzpatrick D.A."/>
            <person name="Matlin K."/>
        </authorList>
    </citation>
    <scope>NUCLEOTIDE SEQUENCE</scope>
    <source>
        <strain evidence="2">81-436-3</strain>
        <strain evidence="1">83-405-1</strain>
    </source>
</reference>
<keyword evidence="3" id="KW-1185">Reference proteome</keyword>
<evidence type="ECO:0000313" key="3">
    <source>
        <dbReference type="Proteomes" id="UP000697297"/>
    </source>
</evidence>